<dbReference type="Pfam" id="PF13711">
    <property type="entry name" value="DUF4160"/>
    <property type="match status" value="1"/>
</dbReference>
<keyword evidence="2" id="KW-1185">Reference proteome</keyword>
<dbReference type="OrthoDB" id="122670at2"/>
<gene>
    <name evidence="1" type="ORF">CRENPOLYSF2_1030007</name>
</gene>
<evidence type="ECO:0008006" key="3">
    <source>
        <dbReference type="Google" id="ProtNLM"/>
    </source>
</evidence>
<dbReference type="InterPro" id="IPR025427">
    <property type="entry name" value="DUF4160"/>
</dbReference>
<name>A0A1R4GYS1_9GAMM</name>
<dbReference type="RefSeq" id="WP_087145485.1">
    <property type="nucleotide sequence ID" value="NZ_FUKJ01000006.1"/>
</dbReference>
<protein>
    <recommendedName>
        <fullName evidence="3">DUF4160 domain-containing protein</fullName>
    </recommendedName>
</protein>
<reference evidence="2" key="1">
    <citation type="submission" date="2017-02" db="EMBL/GenBank/DDBJ databases">
        <authorList>
            <person name="Daims H."/>
        </authorList>
    </citation>
    <scope>NUCLEOTIDE SEQUENCE [LARGE SCALE GENOMIC DNA]</scope>
</reference>
<dbReference type="AlphaFoldDB" id="A0A1R4GYS1"/>
<proteinExistence type="predicted"/>
<accession>A0A1R4GYS1</accession>
<dbReference type="EMBL" id="FUKJ01000006">
    <property type="protein sequence ID" value="SJM89123.1"/>
    <property type="molecule type" value="Genomic_DNA"/>
</dbReference>
<sequence>MPVVFRYEGYRFFFFSNEGDPLEPCHIHLRKGEAIAKFWTTPEIKLAESYGLSSTELRKLHRVVNDNKALIEEKWHEYFKI</sequence>
<evidence type="ECO:0000313" key="1">
    <source>
        <dbReference type="EMBL" id="SJM89123.1"/>
    </source>
</evidence>
<dbReference type="Proteomes" id="UP000195442">
    <property type="component" value="Unassembled WGS sequence"/>
</dbReference>
<organism evidence="1 2">
    <name type="scientific">Crenothrix polyspora</name>
    <dbReference type="NCBI Taxonomy" id="360316"/>
    <lineage>
        <taxon>Bacteria</taxon>
        <taxon>Pseudomonadati</taxon>
        <taxon>Pseudomonadota</taxon>
        <taxon>Gammaproteobacteria</taxon>
        <taxon>Methylococcales</taxon>
        <taxon>Crenotrichaceae</taxon>
        <taxon>Crenothrix</taxon>
    </lineage>
</organism>
<evidence type="ECO:0000313" key="2">
    <source>
        <dbReference type="Proteomes" id="UP000195442"/>
    </source>
</evidence>